<dbReference type="GO" id="GO:0010181">
    <property type="term" value="F:FMN binding"/>
    <property type="evidence" value="ECO:0007669"/>
    <property type="project" value="InterPro"/>
</dbReference>
<feature type="domain" description="Flavin reductase like" evidence="1">
    <location>
        <begin position="20"/>
        <end position="176"/>
    </location>
</feature>
<organism evidence="2 3">
    <name type="scientific">Parasedimentitalea marina</name>
    <dbReference type="NCBI Taxonomy" id="2483033"/>
    <lineage>
        <taxon>Bacteria</taxon>
        <taxon>Pseudomonadati</taxon>
        <taxon>Pseudomonadota</taxon>
        <taxon>Alphaproteobacteria</taxon>
        <taxon>Rhodobacterales</taxon>
        <taxon>Paracoccaceae</taxon>
        <taxon>Parasedimentitalea</taxon>
    </lineage>
</organism>
<dbReference type="OrthoDB" id="9783347at2"/>
<dbReference type="SUPFAM" id="SSF50475">
    <property type="entry name" value="FMN-binding split barrel"/>
    <property type="match status" value="1"/>
</dbReference>
<dbReference type="SMART" id="SM00903">
    <property type="entry name" value="Flavin_Reduct"/>
    <property type="match status" value="1"/>
</dbReference>
<dbReference type="Proteomes" id="UP000283063">
    <property type="component" value="Plasmid pW43B"/>
</dbReference>
<name>A0A3T0NA38_9RHOB</name>
<dbReference type="RefSeq" id="WP_127751350.1">
    <property type="nucleotide sequence ID" value="NZ_CP033221.1"/>
</dbReference>
<dbReference type="EMBL" id="CP033221">
    <property type="protein sequence ID" value="AZV80910.1"/>
    <property type="molecule type" value="Genomic_DNA"/>
</dbReference>
<dbReference type="PANTHER" id="PTHR43812">
    <property type="entry name" value="BLR2425 PROTEIN"/>
    <property type="match status" value="1"/>
</dbReference>
<evidence type="ECO:0000259" key="1">
    <source>
        <dbReference type="SMART" id="SM00903"/>
    </source>
</evidence>
<dbReference type="KEGG" id="sedi:EBB79_23170"/>
<dbReference type="InterPro" id="IPR002563">
    <property type="entry name" value="Flavin_Rdtase-like_dom"/>
</dbReference>
<evidence type="ECO:0000313" key="3">
    <source>
        <dbReference type="Proteomes" id="UP000283063"/>
    </source>
</evidence>
<evidence type="ECO:0000313" key="2">
    <source>
        <dbReference type="EMBL" id="AZV80910.1"/>
    </source>
</evidence>
<dbReference type="Pfam" id="PF01613">
    <property type="entry name" value="Flavin_Reduct"/>
    <property type="match status" value="1"/>
</dbReference>
<dbReference type="Gene3D" id="2.30.110.10">
    <property type="entry name" value="Electron Transport, Fmn-binding Protein, Chain A"/>
    <property type="match status" value="1"/>
</dbReference>
<keyword evidence="3" id="KW-1185">Reference proteome</keyword>
<keyword evidence="2" id="KW-0614">Plasmid</keyword>
<dbReference type="InterPro" id="IPR012349">
    <property type="entry name" value="Split_barrel_FMN-bd"/>
</dbReference>
<sequence>MFYKPDEGHGLAHNPIAACVSPRPIGWISTISATGHHNLAPFSYFNLVHNFPPTVMFSCNGLKPDESPKDSWVNARDTGEFVYNVATFPLREALNQSSTAWDIEVDEFEETGLKTLPSELVKPMRVAASPIQFECRTIEVKHLPTNRPENPNTVVFGEVVGVHIDEACLTDGMVDYDKVQHISRLGYLDFATIGSRFQLPRVFVKREQD</sequence>
<proteinExistence type="predicted"/>
<dbReference type="GO" id="GO:0016646">
    <property type="term" value="F:oxidoreductase activity, acting on the CH-NH group of donors, NAD or NADP as acceptor"/>
    <property type="evidence" value="ECO:0007669"/>
    <property type="project" value="UniProtKB-ARBA"/>
</dbReference>
<geneLocation type="plasmid" evidence="2 3">
    <name>pW43B</name>
</geneLocation>
<protein>
    <submittedName>
        <fullName evidence="2">Flavin reductase family protein</fullName>
    </submittedName>
</protein>
<reference evidence="2 3" key="1">
    <citation type="submission" date="2018-10" db="EMBL/GenBank/DDBJ databases">
        <title>Parasedimentitalea marina sp. nov., a psychrophilic bacterium isolated from deep seawater of the New Britain Trench.</title>
        <authorList>
            <person name="Cao J."/>
        </authorList>
    </citation>
    <scope>NUCLEOTIDE SEQUENCE [LARGE SCALE GENOMIC DNA]</scope>
    <source>
        <strain evidence="2 3">W43</strain>
        <plasmid evidence="2 3">pW43B</plasmid>
    </source>
</reference>
<accession>A0A3T0NA38</accession>
<dbReference type="AlphaFoldDB" id="A0A3T0NA38"/>
<gene>
    <name evidence="2" type="ORF">EBB79_23170</name>
</gene>
<dbReference type="PANTHER" id="PTHR43812:SF2">
    <property type="entry name" value="FLAVIN REDUCTASE LIKE DOMAIN-CONTAINING PROTEIN"/>
    <property type="match status" value="1"/>
</dbReference>